<evidence type="ECO:0000259" key="4">
    <source>
        <dbReference type="PROSITE" id="PS51670"/>
    </source>
</evidence>
<evidence type="ECO:0000256" key="1">
    <source>
        <dbReference type="PROSITE-ProRule" id="PRU01005"/>
    </source>
</evidence>
<feature type="signal peptide" evidence="3">
    <location>
        <begin position="1"/>
        <end position="20"/>
    </location>
</feature>
<organism evidence="5 6">
    <name type="scientific">Caenorhabditis angaria</name>
    <dbReference type="NCBI Taxonomy" id="860376"/>
    <lineage>
        <taxon>Eukaryota</taxon>
        <taxon>Metazoa</taxon>
        <taxon>Ecdysozoa</taxon>
        <taxon>Nematoda</taxon>
        <taxon>Chromadorea</taxon>
        <taxon>Rhabditida</taxon>
        <taxon>Rhabditina</taxon>
        <taxon>Rhabditomorpha</taxon>
        <taxon>Rhabditoidea</taxon>
        <taxon>Rhabditidae</taxon>
        <taxon>Peloderinae</taxon>
        <taxon>Caenorhabditis</taxon>
    </lineage>
</organism>
<dbReference type="PROSITE" id="PS51670">
    <property type="entry name" value="SHKT"/>
    <property type="match status" value="1"/>
</dbReference>
<comment type="caution">
    <text evidence="1">Lacks conserved residue(s) required for the propagation of feature annotation.</text>
</comment>
<dbReference type="OrthoDB" id="5874015at2759"/>
<proteinExistence type="predicted"/>
<feature type="chain" id="PRO_5040293167" description="ShKT domain-containing protein" evidence="3">
    <location>
        <begin position="21"/>
        <end position="473"/>
    </location>
</feature>
<keyword evidence="6" id="KW-1185">Reference proteome</keyword>
<dbReference type="InterPro" id="IPR003582">
    <property type="entry name" value="ShKT_dom"/>
</dbReference>
<accession>A0A9P1J362</accession>
<reference evidence="5" key="1">
    <citation type="submission" date="2022-11" db="EMBL/GenBank/DDBJ databases">
        <authorList>
            <person name="Kikuchi T."/>
        </authorList>
    </citation>
    <scope>NUCLEOTIDE SEQUENCE</scope>
    <source>
        <strain evidence="5">PS1010</strain>
    </source>
</reference>
<evidence type="ECO:0000313" key="6">
    <source>
        <dbReference type="Proteomes" id="UP001152747"/>
    </source>
</evidence>
<evidence type="ECO:0000256" key="3">
    <source>
        <dbReference type="SAM" id="SignalP"/>
    </source>
</evidence>
<protein>
    <recommendedName>
        <fullName evidence="4">ShKT domain-containing protein</fullName>
    </recommendedName>
</protein>
<comment type="caution">
    <text evidence="5">The sequence shown here is derived from an EMBL/GenBank/DDBJ whole genome shotgun (WGS) entry which is preliminary data.</text>
</comment>
<keyword evidence="3" id="KW-0732">Signal</keyword>
<feature type="region of interest" description="Disordered" evidence="2">
    <location>
        <begin position="449"/>
        <end position="473"/>
    </location>
</feature>
<evidence type="ECO:0000256" key="2">
    <source>
        <dbReference type="SAM" id="MobiDB-lite"/>
    </source>
</evidence>
<gene>
    <name evidence="5" type="ORF">CAMP_LOCUS18479</name>
</gene>
<dbReference type="Proteomes" id="UP001152747">
    <property type="component" value="Unassembled WGS sequence"/>
</dbReference>
<feature type="domain" description="ShKT" evidence="4">
    <location>
        <begin position="356"/>
        <end position="394"/>
    </location>
</feature>
<dbReference type="AlphaFoldDB" id="A0A9P1J362"/>
<sequence>MPTFFWIQIILISFISFGNGYEDKYLTQLVYKYIYNHELTCGDPFYESDWLPAMGECIIDCEPTQFICLVNTNGTEIQKCRELSRNCTMEVRKYLGWTTTWFKTNSTTTSTTTPEPDAFVTSPEPSDQILELAPPPSTTDSNSFPDTNKIFRDPSRTMTYKLKKLGPAPDDFFEDNEVSKPAFIVEPPGNYGDPDEVVEVVEITDQYYSPAKNMLNYVPINSNSVDTITTSTTTFRPIIKIQPTPLESLDKFLSAIESFGKIEAEQNMAAQIAYGTYKDQLPMMPAFRPPKDDSLPVTGTRVDIVPPLPPTDPPTTQKPKKKLKKMLKKPKIVPIPPVPIDTTRELLPLPSIELPTNDGDVSIHCCIWALNGLCDRSWRKIRELCPRSCGQITCEYIEGVKSCTRFIEVDVEECYQKVRFSRIHGVRNVEVDDKKALIEDLMLEQIASKHRTSSKKNKKSRKIKKKRTHRRTL</sequence>
<dbReference type="EMBL" id="CANHGI010000006">
    <property type="protein sequence ID" value="CAI5455842.1"/>
    <property type="molecule type" value="Genomic_DNA"/>
</dbReference>
<evidence type="ECO:0000313" key="5">
    <source>
        <dbReference type="EMBL" id="CAI5455842.1"/>
    </source>
</evidence>
<feature type="region of interest" description="Disordered" evidence="2">
    <location>
        <begin position="302"/>
        <end position="323"/>
    </location>
</feature>
<name>A0A9P1J362_9PELO</name>